<evidence type="ECO:0000313" key="2">
    <source>
        <dbReference type="Proteomes" id="UP000298416"/>
    </source>
</evidence>
<protein>
    <submittedName>
        <fullName evidence="1">Uncharacterized protein</fullName>
    </submittedName>
</protein>
<dbReference type="Proteomes" id="UP000298416">
    <property type="component" value="Unassembled WGS sequence"/>
</dbReference>
<sequence length="88" mass="9904">MSFSGGKTRLHTSTLAILLLVISLLHIMIFSTQSAAIRIYPPEKSQTQKFREYFDTRISDLNNATAAADGNYEDYKRKIASCPDPLHN</sequence>
<keyword evidence="2" id="KW-1185">Reference proteome</keyword>
<dbReference type="AlphaFoldDB" id="A0A8X8WBQ7"/>
<proteinExistence type="predicted"/>
<dbReference type="EMBL" id="PNBA02000019">
    <property type="protein sequence ID" value="KAG6391685.1"/>
    <property type="molecule type" value="Genomic_DNA"/>
</dbReference>
<comment type="caution">
    <text evidence="1">The sequence shown here is derived from an EMBL/GenBank/DDBJ whole genome shotgun (WGS) entry which is preliminary data.</text>
</comment>
<accession>A0A8X8WBQ7</accession>
<dbReference type="InterPro" id="IPR040274">
    <property type="entry name" value="CLE27/CLE43"/>
</dbReference>
<organism evidence="1">
    <name type="scientific">Salvia splendens</name>
    <name type="common">Scarlet sage</name>
    <dbReference type="NCBI Taxonomy" id="180675"/>
    <lineage>
        <taxon>Eukaryota</taxon>
        <taxon>Viridiplantae</taxon>
        <taxon>Streptophyta</taxon>
        <taxon>Embryophyta</taxon>
        <taxon>Tracheophyta</taxon>
        <taxon>Spermatophyta</taxon>
        <taxon>Magnoliopsida</taxon>
        <taxon>eudicotyledons</taxon>
        <taxon>Gunneridae</taxon>
        <taxon>Pentapetalae</taxon>
        <taxon>asterids</taxon>
        <taxon>lamiids</taxon>
        <taxon>Lamiales</taxon>
        <taxon>Lamiaceae</taxon>
        <taxon>Nepetoideae</taxon>
        <taxon>Mentheae</taxon>
        <taxon>Salviinae</taxon>
        <taxon>Salvia</taxon>
        <taxon>Salvia subgen. Calosphace</taxon>
        <taxon>core Calosphace</taxon>
    </lineage>
</organism>
<gene>
    <name evidence="1" type="ORF">SASPL_149442</name>
</gene>
<reference evidence="1" key="2">
    <citation type="submission" date="2020-08" db="EMBL/GenBank/DDBJ databases">
        <title>Plant Genome Project.</title>
        <authorList>
            <person name="Zhang R.-G."/>
        </authorList>
    </citation>
    <scope>NUCLEOTIDE SEQUENCE</scope>
    <source>
        <strain evidence="1">Huo1</strain>
        <tissue evidence="1">Leaf</tissue>
    </source>
</reference>
<evidence type="ECO:0000313" key="1">
    <source>
        <dbReference type="EMBL" id="KAG6391685.1"/>
    </source>
</evidence>
<name>A0A8X8WBQ7_SALSN</name>
<dbReference type="PANTHER" id="PTHR37184:SF2">
    <property type="entry name" value="CLAVATA3_ESR (CLE)-RELATED PROTEIN 43"/>
    <property type="match status" value="1"/>
</dbReference>
<reference evidence="1" key="1">
    <citation type="submission" date="2018-01" db="EMBL/GenBank/DDBJ databases">
        <authorList>
            <person name="Mao J.F."/>
        </authorList>
    </citation>
    <scope>NUCLEOTIDE SEQUENCE</scope>
    <source>
        <strain evidence="1">Huo1</strain>
        <tissue evidence="1">Leaf</tissue>
    </source>
</reference>
<dbReference type="PANTHER" id="PTHR37184">
    <property type="entry name" value="CLAVATA3/ESR (CLE)-RELATED PROTEIN 27"/>
    <property type="match status" value="1"/>
</dbReference>